<comment type="caution">
    <text evidence="2">The sequence shown here is derived from an EMBL/GenBank/DDBJ whole genome shotgun (WGS) entry which is preliminary data.</text>
</comment>
<feature type="transmembrane region" description="Helical" evidence="1">
    <location>
        <begin position="6"/>
        <end position="24"/>
    </location>
</feature>
<evidence type="ECO:0000256" key="1">
    <source>
        <dbReference type="SAM" id="Phobius"/>
    </source>
</evidence>
<keyword evidence="1" id="KW-1133">Transmembrane helix</keyword>
<organism evidence="2 3">
    <name type="scientific">Smittium culicis</name>
    <dbReference type="NCBI Taxonomy" id="133412"/>
    <lineage>
        <taxon>Eukaryota</taxon>
        <taxon>Fungi</taxon>
        <taxon>Fungi incertae sedis</taxon>
        <taxon>Zoopagomycota</taxon>
        <taxon>Kickxellomycotina</taxon>
        <taxon>Harpellomycetes</taxon>
        <taxon>Harpellales</taxon>
        <taxon>Legeriomycetaceae</taxon>
        <taxon>Smittium</taxon>
    </lineage>
</organism>
<keyword evidence="1" id="KW-0472">Membrane</keyword>
<dbReference type="AlphaFoldDB" id="A0A1R1X2E4"/>
<dbReference type="EMBL" id="LSSN01005681">
    <property type="protein sequence ID" value="OMJ08805.1"/>
    <property type="molecule type" value="Genomic_DNA"/>
</dbReference>
<evidence type="ECO:0000313" key="2">
    <source>
        <dbReference type="EMBL" id="OMJ08805.1"/>
    </source>
</evidence>
<name>A0A1R1X2E4_9FUNG</name>
<reference evidence="2 3" key="1">
    <citation type="submission" date="2017-01" db="EMBL/GenBank/DDBJ databases">
        <authorList>
            <person name="Mah S.A."/>
            <person name="Swanson W.J."/>
            <person name="Moy G.W."/>
            <person name="Vacquier V.D."/>
        </authorList>
    </citation>
    <scope>NUCLEOTIDE SEQUENCE [LARGE SCALE GENOMIC DNA]</scope>
    <source>
        <strain evidence="2 3">GSMNP</strain>
    </source>
</reference>
<sequence length="142" mass="16052">MQKIKYILVVVVFGLLQVFICGVSEETALIKLYRKCVFQYRYYNGGFVYDKCFNVRDAGSISITAGEGSKLVTFPHLHCRGQPSEESISGIHGVPNSERLYGRTFSLIVTKKQHPYRIRCMENSSHGDSCFENAMPVNCNNV</sequence>
<keyword evidence="1" id="KW-0812">Transmembrane</keyword>
<gene>
    <name evidence="2" type="ORF">AYI70_g11317</name>
</gene>
<keyword evidence="3" id="KW-1185">Reference proteome</keyword>
<dbReference type="Proteomes" id="UP000187283">
    <property type="component" value="Unassembled WGS sequence"/>
</dbReference>
<proteinExistence type="predicted"/>
<evidence type="ECO:0000313" key="3">
    <source>
        <dbReference type="Proteomes" id="UP000187283"/>
    </source>
</evidence>
<accession>A0A1R1X2E4</accession>
<protein>
    <submittedName>
        <fullName evidence="2">Uncharacterized protein</fullName>
    </submittedName>
</protein>